<comment type="caution">
    <text evidence="1">The sequence shown here is derived from an EMBL/GenBank/DDBJ whole genome shotgun (WGS) entry which is preliminary data.</text>
</comment>
<organism evidence="1 2">
    <name type="scientific">Streptomyces coeruleoprunus</name>
    <dbReference type="NCBI Taxonomy" id="285563"/>
    <lineage>
        <taxon>Bacteria</taxon>
        <taxon>Bacillati</taxon>
        <taxon>Actinomycetota</taxon>
        <taxon>Actinomycetes</taxon>
        <taxon>Kitasatosporales</taxon>
        <taxon>Streptomycetaceae</taxon>
        <taxon>Streptomyces</taxon>
    </lineage>
</organism>
<dbReference type="Proteomes" id="UP001595829">
    <property type="component" value="Unassembled WGS sequence"/>
</dbReference>
<dbReference type="EMBL" id="JBHSJD010000024">
    <property type="protein sequence ID" value="MFC5026161.1"/>
    <property type="molecule type" value="Genomic_DNA"/>
</dbReference>
<evidence type="ECO:0000313" key="2">
    <source>
        <dbReference type="Proteomes" id="UP001595829"/>
    </source>
</evidence>
<reference evidence="2" key="1">
    <citation type="journal article" date="2019" name="Int. J. Syst. Evol. Microbiol.">
        <title>The Global Catalogue of Microorganisms (GCM) 10K type strain sequencing project: providing services to taxonomists for standard genome sequencing and annotation.</title>
        <authorList>
            <consortium name="The Broad Institute Genomics Platform"/>
            <consortium name="The Broad Institute Genome Sequencing Center for Infectious Disease"/>
            <person name="Wu L."/>
            <person name="Ma J."/>
        </authorList>
    </citation>
    <scope>NUCLEOTIDE SEQUENCE [LARGE SCALE GENOMIC DNA]</scope>
    <source>
        <strain evidence="2">CGMCC 4.1648</strain>
    </source>
</reference>
<proteinExistence type="predicted"/>
<protein>
    <recommendedName>
        <fullName evidence="3">DUF4034 domain-containing protein</fullName>
    </recommendedName>
</protein>
<name>A0ABV9XL85_9ACTN</name>
<evidence type="ECO:0008006" key="3">
    <source>
        <dbReference type="Google" id="ProtNLM"/>
    </source>
</evidence>
<dbReference type="RefSeq" id="WP_345689710.1">
    <property type="nucleotide sequence ID" value="NZ_BAABIT010000001.1"/>
</dbReference>
<evidence type="ECO:0000313" key="1">
    <source>
        <dbReference type="EMBL" id="MFC5026161.1"/>
    </source>
</evidence>
<keyword evidence="2" id="KW-1185">Reference proteome</keyword>
<sequence length="370" mass="40933">MKIVFWVVLTPVVLALLALGLYFLKAIVQGTIEGLRSDPAAEEAAERAAALGLLPVERQHTKLSAPEPAALTVAIAAARAGDWQPVAALFDGTAAARDWERRTAYCEKLADVAAEDDAWLLAWESARPDDPGAALVRARSSVFLAWRIRGAKRAQYTTHEQFEGFHRTLARTRHEHARAAELAPEGDPAPYVGEIWTAIGLGYPHEEMHRIWKDITARAPHHYEAHFSALQYWCRKWHGSEELARAFAVKASAEAPPGSLMKAFPLIAHFEHDESDSADVDRTPEMYAAVDAALADAAAADPDHPRLAEVRHLLAYYLYLQERWEPALEQFRLVDGYVDALPWRYKGDPAGEFCRMRDESAVNAAAQGGA</sequence>
<accession>A0ABV9XL85</accession>
<gene>
    <name evidence="1" type="ORF">ACFPM3_28925</name>
</gene>